<protein>
    <submittedName>
        <fullName evidence="3">Leucine-rich repeat kinase 1</fullName>
    </submittedName>
</protein>
<dbReference type="InterPro" id="IPR002110">
    <property type="entry name" value="Ankyrin_rpt"/>
</dbReference>
<dbReference type="Ensembl" id="ENSNBRT00000001470.1">
    <property type="protein sequence ID" value="ENSNBRP00000001409.1"/>
    <property type="gene ID" value="ENSNBRG00000001127.1"/>
</dbReference>
<dbReference type="InterPro" id="IPR032675">
    <property type="entry name" value="LRR_dom_sf"/>
</dbReference>
<dbReference type="OMA" id="TINEMIM"/>
<dbReference type="Proteomes" id="UP000261580">
    <property type="component" value="Unassembled WGS sequence"/>
</dbReference>
<reference evidence="3" key="2">
    <citation type="submission" date="2025-09" db="UniProtKB">
        <authorList>
            <consortium name="Ensembl"/>
        </authorList>
    </citation>
    <scope>IDENTIFICATION</scope>
</reference>
<keyword evidence="1" id="KW-0433">Leucine-rich repeat</keyword>
<dbReference type="PANTHER" id="PTHR48051:SF30">
    <property type="entry name" value="NON-SPECIFIC SERINE_THREONINE PROTEIN KINASE"/>
    <property type="match status" value="1"/>
</dbReference>
<dbReference type="SMART" id="SM00364">
    <property type="entry name" value="LRR_BAC"/>
    <property type="match status" value="5"/>
</dbReference>
<evidence type="ECO:0000256" key="1">
    <source>
        <dbReference type="ARBA" id="ARBA00022614"/>
    </source>
</evidence>
<dbReference type="Gene3D" id="1.25.40.20">
    <property type="entry name" value="Ankyrin repeat-containing domain"/>
    <property type="match status" value="1"/>
</dbReference>
<dbReference type="PROSITE" id="PS51450">
    <property type="entry name" value="LRR"/>
    <property type="match status" value="1"/>
</dbReference>
<sequence length="591" mass="64936">SLVEDTGPCSTLSTQPTFQNIQAAYEDGEEDVARELIQQACCTSFLPHCCFHLQVRLLCVATQYGDLQSVCYLLKEACIPVPLEPSNSNPAVLAAHYGHTDLVKELLDSVPGPCLRKDLLNSMLAASCREGHLDVVRLLVQSYDADAKDCAIHSDEFAVITGLPLYAASQEIALFLLQNGAGFSSYTLMDHPAFSRRILRLKLQETCEAEGDQVCAADPVNASGDHWAAGGRNGCSLKSLQQVNLCENQLSSLPPGLLHLNRIQKLSAAKNHLSVLFNSSLTATNWIGLRKLEELDVSDNCLTSLPTAVMHCLKSLRLLSVSRNKLSTFPDPWACPLKQCKASSNLIENLPNTISIFWRNHLEEVDFSDNSLKELPSKGIAATIYYFNSGESSGLLPFKVTVLHMGGLTEDSPKSRRLAFLTTWNRRDPDPVCALEFPDVLRDSLEVLCLNDNQLECVPQSVCGLHNLTELYLSNNPGIRELPTELGQLSSLWQLDIEDLNITNVPQEIRKEGAASVLAFLRAQLRKAERCKLLKMLVIGPPRQGKSVLLEALQTGKASPFTPAECSISTSIWELDKPSGGKNKVRETDIT</sequence>
<dbReference type="GO" id="GO:0005737">
    <property type="term" value="C:cytoplasm"/>
    <property type="evidence" value="ECO:0007669"/>
    <property type="project" value="TreeGrafter"/>
</dbReference>
<accession>A0A3Q4M3H6</accession>
<dbReference type="Pfam" id="PF12799">
    <property type="entry name" value="LRR_4"/>
    <property type="match status" value="1"/>
</dbReference>
<dbReference type="SMART" id="SM00369">
    <property type="entry name" value="LRR_TYP"/>
    <property type="match status" value="6"/>
</dbReference>
<dbReference type="GeneTree" id="ENSGT00940000160363"/>
<evidence type="ECO:0000313" key="4">
    <source>
        <dbReference type="Proteomes" id="UP000261580"/>
    </source>
</evidence>
<evidence type="ECO:0000256" key="2">
    <source>
        <dbReference type="ARBA" id="ARBA00022737"/>
    </source>
</evidence>
<dbReference type="InterPro" id="IPR036770">
    <property type="entry name" value="Ankyrin_rpt-contain_sf"/>
</dbReference>
<dbReference type="SUPFAM" id="SSF48403">
    <property type="entry name" value="Ankyrin repeat"/>
    <property type="match status" value="1"/>
</dbReference>
<dbReference type="Bgee" id="ENSNBRG00000001127">
    <property type="expression patterns" value="Expressed in zone of skin and 8 other cell types or tissues"/>
</dbReference>
<keyword evidence="2" id="KW-0677">Repeat</keyword>
<proteinExistence type="predicted"/>
<dbReference type="InterPro" id="IPR050216">
    <property type="entry name" value="LRR_domain-containing"/>
</dbReference>
<dbReference type="STRING" id="32507.ENSNBRP00000001409"/>
<dbReference type="FunFam" id="3.80.10.10:FF:000091">
    <property type="entry name" value="leucine-rich repeat serine/threonine-protein kinase 1"/>
    <property type="match status" value="1"/>
</dbReference>
<evidence type="ECO:0000313" key="3">
    <source>
        <dbReference type="Ensembl" id="ENSNBRP00000001409.1"/>
    </source>
</evidence>
<dbReference type="Pfam" id="PF13855">
    <property type="entry name" value="LRR_8"/>
    <property type="match status" value="1"/>
</dbReference>
<dbReference type="SUPFAM" id="SSF52058">
    <property type="entry name" value="L domain-like"/>
    <property type="match status" value="1"/>
</dbReference>
<keyword evidence="4" id="KW-1185">Reference proteome</keyword>
<dbReference type="Pfam" id="PF12796">
    <property type="entry name" value="Ank_2"/>
    <property type="match status" value="1"/>
</dbReference>
<dbReference type="AlphaFoldDB" id="A0A3Q4M3H6"/>
<name>A0A3Q4M3H6_NEOBR</name>
<dbReference type="InterPro" id="IPR003591">
    <property type="entry name" value="Leu-rich_rpt_typical-subtyp"/>
</dbReference>
<reference evidence="3" key="1">
    <citation type="submission" date="2025-08" db="UniProtKB">
        <authorList>
            <consortium name="Ensembl"/>
        </authorList>
    </citation>
    <scope>IDENTIFICATION</scope>
</reference>
<dbReference type="InterPro" id="IPR001611">
    <property type="entry name" value="Leu-rich_rpt"/>
</dbReference>
<dbReference type="Gene3D" id="3.80.10.10">
    <property type="entry name" value="Ribonuclease Inhibitor"/>
    <property type="match status" value="2"/>
</dbReference>
<dbReference type="InterPro" id="IPR025875">
    <property type="entry name" value="Leu-rich_rpt_4"/>
</dbReference>
<dbReference type="PANTHER" id="PTHR48051">
    <property type="match status" value="1"/>
</dbReference>
<organism evidence="3 4">
    <name type="scientific">Neolamprologus brichardi</name>
    <name type="common">Fairy cichlid</name>
    <name type="synonym">Lamprologus brichardi</name>
    <dbReference type="NCBI Taxonomy" id="32507"/>
    <lineage>
        <taxon>Eukaryota</taxon>
        <taxon>Metazoa</taxon>
        <taxon>Chordata</taxon>
        <taxon>Craniata</taxon>
        <taxon>Vertebrata</taxon>
        <taxon>Euteleostomi</taxon>
        <taxon>Actinopterygii</taxon>
        <taxon>Neopterygii</taxon>
        <taxon>Teleostei</taxon>
        <taxon>Neoteleostei</taxon>
        <taxon>Acanthomorphata</taxon>
        <taxon>Ovalentaria</taxon>
        <taxon>Cichlomorphae</taxon>
        <taxon>Cichliformes</taxon>
        <taxon>Cichlidae</taxon>
        <taxon>African cichlids</taxon>
        <taxon>Pseudocrenilabrinae</taxon>
        <taxon>Lamprologini</taxon>
        <taxon>Neolamprologus</taxon>
    </lineage>
</organism>